<evidence type="ECO:0000313" key="7">
    <source>
        <dbReference type="Proteomes" id="UP001176521"/>
    </source>
</evidence>
<evidence type="ECO:0000256" key="1">
    <source>
        <dbReference type="ARBA" id="ARBA00008966"/>
    </source>
</evidence>
<comment type="caution">
    <text evidence="6">The sequence shown here is derived from an EMBL/GenBank/DDBJ whole genome shotgun (WGS) entry which is preliminary data.</text>
</comment>
<evidence type="ECO:0000259" key="4">
    <source>
        <dbReference type="Pfam" id="PF08164"/>
    </source>
</evidence>
<gene>
    <name evidence="6" type="primary">BFR2</name>
    <name evidence="6" type="ORF">OC842_006475</name>
</gene>
<evidence type="ECO:0000313" key="6">
    <source>
        <dbReference type="EMBL" id="KAK0522397.1"/>
    </source>
</evidence>
<feature type="compositionally biased region" description="Basic and acidic residues" evidence="3">
    <location>
        <begin position="72"/>
        <end position="84"/>
    </location>
</feature>
<dbReference type="PANTHER" id="PTHR15565">
    <property type="entry name" value="AATF PROTEIN APOPTOSIS ANTAGONIZING TRANSCRIPTION FACTOR"/>
    <property type="match status" value="1"/>
</dbReference>
<dbReference type="EMBL" id="JAPDMQ010000590">
    <property type="protein sequence ID" value="KAK0522397.1"/>
    <property type="molecule type" value="Genomic_DNA"/>
</dbReference>
<feature type="compositionally biased region" description="Acidic residues" evidence="3">
    <location>
        <begin position="43"/>
        <end position="71"/>
    </location>
</feature>
<comment type="similarity">
    <text evidence="1">Belongs to the AATF family.</text>
</comment>
<evidence type="ECO:0000256" key="2">
    <source>
        <dbReference type="ARBA" id="ARBA00013850"/>
    </source>
</evidence>
<proteinExistence type="inferred from homology"/>
<dbReference type="InterPro" id="IPR025160">
    <property type="entry name" value="AATF"/>
</dbReference>
<dbReference type="Pfam" id="PF13339">
    <property type="entry name" value="AATF-Che1"/>
    <property type="match status" value="1"/>
</dbReference>
<organism evidence="6 7">
    <name type="scientific">Tilletia horrida</name>
    <dbReference type="NCBI Taxonomy" id="155126"/>
    <lineage>
        <taxon>Eukaryota</taxon>
        <taxon>Fungi</taxon>
        <taxon>Dikarya</taxon>
        <taxon>Basidiomycota</taxon>
        <taxon>Ustilaginomycotina</taxon>
        <taxon>Exobasidiomycetes</taxon>
        <taxon>Tilletiales</taxon>
        <taxon>Tilletiaceae</taxon>
        <taxon>Tilletia</taxon>
    </lineage>
</organism>
<feature type="region of interest" description="Disordered" evidence="3">
    <location>
        <begin position="13"/>
        <end position="139"/>
    </location>
</feature>
<dbReference type="GO" id="GO:0000462">
    <property type="term" value="P:maturation of SSU-rRNA from tricistronic rRNA transcript (SSU-rRNA, 5.8S rRNA, LSU-rRNA)"/>
    <property type="evidence" value="ECO:0007669"/>
    <property type="project" value="TreeGrafter"/>
</dbReference>
<evidence type="ECO:0000259" key="5">
    <source>
        <dbReference type="Pfam" id="PF13339"/>
    </source>
</evidence>
<dbReference type="Proteomes" id="UP001176521">
    <property type="component" value="Unassembled WGS sequence"/>
</dbReference>
<protein>
    <recommendedName>
        <fullName evidence="2">Protein BFR2</fullName>
    </recommendedName>
</protein>
<feature type="domain" description="Apoptosis-antagonizing transcription factor C-terminal" evidence="4">
    <location>
        <begin position="403"/>
        <end position="506"/>
    </location>
</feature>
<reference evidence="6" key="1">
    <citation type="journal article" date="2023" name="PhytoFront">
        <title>Draft Genome Resources of Seven Strains of Tilletia horrida, Causal Agent of Kernel Smut of Rice.</title>
        <authorList>
            <person name="Khanal S."/>
            <person name="Antony Babu S."/>
            <person name="Zhou X.G."/>
        </authorList>
    </citation>
    <scope>NUCLEOTIDE SEQUENCE</scope>
    <source>
        <strain evidence="6">TX3</strain>
    </source>
</reference>
<name>A0AAN6JNB9_9BASI</name>
<dbReference type="AlphaFoldDB" id="A0AAN6JNB9"/>
<feature type="region of interest" description="Disordered" evidence="3">
    <location>
        <begin position="363"/>
        <end position="388"/>
    </location>
</feature>
<keyword evidence="7" id="KW-1185">Reference proteome</keyword>
<evidence type="ECO:0000256" key="3">
    <source>
        <dbReference type="SAM" id="MobiDB-lite"/>
    </source>
</evidence>
<accession>A0AAN6JNB9</accession>
<dbReference type="PANTHER" id="PTHR15565:SF0">
    <property type="entry name" value="PROTEIN AATF"/>
    <property type="match status" value="1"/>
</dbReference>
<feature type="compositionally biased region" description="Basic and acidic residues" evidence="3">
    <location>
        <begin position="31"/>
        <end position="42"/>
    </location>
</feature>
<dbReference type="InterPro" id="IPR039223">
    <property type="entry name" value="AATF/Bfr2"/>
</dbReference>
<dbReference type="InterPro" id="IPR012617">
    <property type="entry name" value="AATF_C"/>
</dbReference>
<feature type="domain" description="AATF leucine zipper-containing" evidence="5">
    <location>
        <begin position="161"/>
        <end position="286"/>
    </location>
</feature>
<dbReference type="GO" id="GO:0005730">
    <property type="term" value="C:nucleolus"/>
    <property type="evidence" value="ECO:0007669"/>
    <property type="project" value="TreeGrafter"/>
</dbReference>
<dbReference type="Pfam" id="PF08164">
    <property type="entry name" value="TRAUB"/>
    <property type="match status" value="1"/>
</dbReference>
<sequence>MASSLAAQLALLTDVAPVDDGNEELLGFPSRKNDAKLKHGAENEADEDDDQEEEEDDEQDEFEDEEFDEADGASRAKDGEHLEGGDDDDDEDDDEDENEEEDDDQYEDEEDEDEDDFGGSADEDGNDEQAQNGAAAGTLASQAAESAALIESLKAEAAATAQRGRAIKRQQRDWDSILELRIRAQKVVRGAMRIDPASVEQLLKQSAAQEKHTSLLRQLDALSASLFVLRSRMLEQSHPDEVDIPTGLGLEHFTKEQGRARKRLKLESDEEEDEAGEAHQGAVQDLLALESRVLQPLAASILTAAHNKVNAATASSAASKAAAAKFNNMSAQTPTEQIDATFANHESRRRLVERTQVWRGDESLLRASQTSAADEKDEDDATLRTKAGARPHEADIFDDSDMYAHLLRELIESKTGRSASAVNASALSTAARGDGEEDAGGFNADLTLLAPGLLNGGRKIKRTVDTRASKGRKIRYEVNEKIANFMPPVPRLLWDEEQIDRLFSKLNTRLGDRDVIKRTGAGVHGGAAEEEEGEDVAVEGTEGTNVIDGLQLFG</sequence>
<feature type="compositionally biased region" description="Acidic residues" evidence="3">
    <location>
        <begin position="85"/>
        <end position="127"/>
    </location>
</feature>